<organism evidence="1 2">
    <name type="scientific">Zizania palustris</name>
    <name type="common">Northern wild rice</name>
    <dbReference type="NCBI Taxonomy" id="103762"/>
    <lineage>
        <taxon>Eukaryota</taxon>
        <taxon>Viridiplantae</taxon>
        <taxon>Streptophyta</taxon>
        <taxon>Embryophyta</taxon>
        <taxon>Tracheophyta</taxon>
        <taxon>Spermatophyta</taxon>
        <taxon>Magnoliopsida</taxon>
        <taxon>Liliopsida</taxon>
        <taxon>Poales</taxon>
        <taxon>Poaceae</taxon>
        <taxon>BOP clade</taxon>
        <taxon>Oryzoideae</taxon>
        <taxon>Oryzeae</taxon>
        <taxon>Zizaniinae</taxon>
        <taxon>Zizania</taxon>
    </lineage>
</organism>
<keyword evidence="2" id="KW-1185">Reference proteome</keyword>
<name>A0A8J6BYE5_ZIZPA</name>
<dbReference type="OrthoDB" id="768992at2759"/>
<comment type="caution">
    <text evidence="1">The sequence shown here is derived from an EMBL/GenBank/DDBJ whole genome shotgun (WGS) entry which is preliminary data.</text>
</comment>
<sequence>MPKMTRHTDAYAQPLATVHSHKLEYYESFSTYNNHNSPDNLDVLGHSYGIQTYEHVPSEPLDSIKPSWSMNLGYYQSCTYGTPAEFENANWQCNWNVLSENDSQSFKTVLPVSSSKFILSAGMVKSCYSPRPGPVSPFCQGLQWEAGGSGSNNRTKALKLQMTLHLFGMLSCACSVDSNQTNNSFLPSTVSLLQESLLHFKALLLIVPSRVKGSQKVLLSPVIKLAKIAGPLIGDMFLILTFFS</sequence>
<dbReference type="EMBL" id="JAAALK010000079">
    <property type="protein sequence ID" value="KAG8099074.1"/>
    <property type="molecule type" value="Genomic_DNA"/>
</dbReference>
<dbReference type="AlphaFoldDB" id="A0A8J6BYE5"/>
<proteinExistence type="predicted"/>
<reference evidence="1" key="1">
    <citation type="journal article" date="2021" name="bioRxiv">
        <title>Whole Genome Assembly and Annotation of Northern Wild Rice, Zizania palustris L., Supports a Whole Genome Duplication in the Zizania Genus.</title>
        <authorList>
            <person name="Haas M."/>
            <person name="Kono T."/>
            <person name="Macchietto M."/>
            <person name="Millas R."/>
            <person name="McGilp L."/>
            <person name="Shao M."/>
            <person name="Duquette J."/>
            <person name="Hirsch C.N."/>
            <person name="Kimball J."/>
        </authorList>
    </citation>
    <scope>NUCLEOTIDE SEQUENCE</scope>
    <source>
        <tissue evidence="1">Fresh leaf tissue</tissue>
    </source>
</reference>
<evidence type="ECO:0000313" key="1">
    <source>
        <dbReference type="EMBL" id="KAG8099074.1"/>
    </source>
</evidence>
<evidence type="ECO:0000313" key="2">
    <source>
        <dbReference type="Proteomes" id="UP000729402"/>
    </source>
</evidence>
<reference evidence="1" key="2">
    <citation type="submission" date="2021-02" db="EMBL/GenBank/DDBJ databases">
        <authorList>
            <person name="Kimball J.A."/>
            <person name="Haas M.W."/>
            <person name="Macchietto M."/>
            <person name="Kono T."/>
            <person name="Duquette J."/>
            <person name="Shao M."/>
        </authorList>
    </citation>
    <scope>NUCLEOTIDE SEQUENCE</scope>
    <source>
        <tissue evidence="1">Fresh leaf tissue</tissue>
    </source>
</reference>
<accession>A0A8J6BYE5</accession>
<protein>
    <submittedName>
        <fullName evidence="1">Uncharacterized protein</fullName>
    </submittedName>
</protein>
<gene>
    <name evidence="1" type="ORF">GUJ93_ZPchr0013g36218</name>
</gene>
<dbReference type="Proteomes" id="UP000729402">
    <property type="component" value="Unassembled WGS sequence"/>
</dbReference>